<sequence>MRATEPQASDSSQSSPPARMSSPRDISRARAVSDVMRRAWRSAREAFLLALIEPLAALTGGLAPVFVTLMVEGALQHNAQLMGICAGILAGVVFLNICATVVGTTARLNVIRAVGHSYDASIARGLAAVPYVDQLAEPQLAAATQLLTQRAGLLAQIANGWLSALRIIMQFIGVAVSAVLIWPWLVVIPLGAIPALLIENRLDAVDEQAETASASKEERRDLLYETVETPLARNESTLWHAGAYLRDRFAKTLRGWRAPYDRAAGTRYRAMALPTLIVPLVTAVVIIFLTLRITTGAAMASALAGAFLVTLQLKDVTWAVPQLLRGLLGSTRAVRRALWVEEQCAHYAATSTTEERHANAGSVAETARENTTEAPACREQTKVAGQGHAEVAGQPPVSAAPSQACAVALRCEGLTYRYPGTEENALHDVNIEIPAGSTVALVGRNGSGKTTFLDLALGLRQPSAGVCEWEGEATGVAATLQDFLRYEATVMENVAFSRDRVAKLANRAKEPNLVQEPKAGQDANLTREADPVRAALEEVQLGGVLADLPEGEDTVLGTRWQGAHDLSGGQWQRLAVARARFQLRYAQAGRIAYDEASSALDAFAEEQLAKVFLDKTGHANVTFYVTHRMSIAKNADLILVWHNGEILESGTHAALMAQGGLYREMFEAQATGLHEA</sequence>
<reference evidence="10" key="3">
    <citation type="submission" date="2023-10" db="EMBL/GenBank/DDBJ databases">
        <title>Whole Genome based description of the genera Actinobaculum and Actinotignum reveals a complex phylogenetic relationship within the species included in the genus Actinotignum.</title>
        <authorList>
            <person name="Jensen C.S."/>
            <person name="Dargis R."/>
            <person name="Kemp M."/>
            <person name="Christensen J.J."/>
        </authorList>
    </citation>
    <scope>NUCLEOTIDE SEQUENCE</scope>
    <source>
        <strain evidence="10">Actinobaculum_suis_CCUG19206T</strain>
    </source>
</reference>
<feature type="region of interest" description="Disordered" evidence="7">
    <location>
        <begin position="350"/>
        <end position="397"/>
    </location>
</feature>
<keyword evidence="5 8" id="KW-1133">Transmembrane helix</keyword>
<reference evidence="11" key="1">
    <citation type="submission" date="2016-10" db="EMBL/GenBank/DDBJ databases">
        <authorList>
            <person name="de Groot N.N."/>
        </authorList>
    </citation>
    <scope>NUCLEOTIDE SEQUENCE [LARGE SCALE GENOMIC DNA]</scope>
    <source>
        <strain evidence="11">DSM 20639</strain>
    </source>
</reference>
<dbReference type="AlphaFoldDB" id="A0A1G7EGV4"/>
<evidence type="ECO:0000256" key="8">
    <source>
        <dbReference type="SAM" id="Phobius"/>
    </source>
</evidence>
<evidence type="ECO:0000313" key="10">
    <source>
        <dbReference type="EMBL" id="MDY5153690.1"/>
    </source>
</evidence>
<dbReference type="GO" id="GO:0016887">
    <property type="term" value="F:ATP hydrolysis activity"/>
    <property type="evidence" value="ECO:0007669"/>
    <property type="project" value="InterPro"/>
</dbReference>
<dbReference type="Gene3D" id="3.40.50.300">
    <property type="entry name" value="P-loop containing nucleotide triphosphate hydrolases"/>
    <property type="match status" value="1"/>
</dbReference>
<dbReference type="GO" id="GO:0005524">
    <property type="term" value="F:ATP binding"/>
    <property type="evidence" value="ECO:0007669"/>
    <property type="project" value="UniProtKB-KW"/>
</dbReference>
<keyword evidence="2 8" id="KW-0812">Transmembrane</keyword>
<dbReference type="Proteomes" id="UP000182744">
    <property type="component" value="Unassembled WGS sequence"/>
</dbReference>
<keyword evidence="4 10" id="KW-0067">ATP-binding</keyword>
<protein>
    <submittedName>
        <fullName evidence="10">ABC transporter ATP-binding protein</fullName>
    </submittedName>
    <submittedName>
        <fullName evidence="11">ABC-type multidrug transport system, ATPase and permease component</fullName>
    </submittedName>
</protein>
<dbReference type="EMBL" id="FNAU01000017">
    <property type="protein sequence ID" value="SDE62685.1"/>
    <property type="molecule type" value="Genomic_DNA"/>
</dbReference>
<feature type="transmembrane region" description="Helical" evidence="8">
    <location>
        <begin position="271"/>
        <end position="291"/>
    </location>
</feature>
<dbReference type="InterPro" id="IPR039421">
    <property type="entry name" value="Type_1_exporter"/>
</dbReference>
<dbReference type="SUPFAM" id="SSF90123">
    <property type="entry name" value="ABC transporter transmembrane region"/>
    <property type="match status" value="1"/>
</dbReference>
<proteinExistence type="predicted"/>
<dbReference type="PANTHER" id="PTHR24221:SF654">
    <property type="entry name" value="ATP-BINDING CASSETTE SUB-FAMILY B MEMBER 6"/>
    <property type="match status" value="1"/>
</dbReference>
<dbReference type="InterPro" id="IPR003439">
    <property type="entry name" value="ABC_transporter-like_ATP-bd"/>
</dbReference>
<gene>
    <name evidence="10" type="ORF">R6G71_06495</name>
    <name evidence="11" type="ORF">SAMN05421878_11727</name>
</gene>
<keyword evidence="6 8" id="KW-0472">Membrane</keyword>
<feature type="compositionally biased region" description="Low complexity" evidence="7">
    <location>
        <begin position="1"/>
        <end position="24"/>
    </location>
</feature>
<evidence type="ECO:0000256" key="3">
    <source>
        <dbReference type="ARBA" id="ARBA00022741"/>
    </source>
</evidence>
<dbReference type="InterPro" id="IPR027417">
    <property type="entry name" value="P-loop_NTPase"/>
</dbReference>
<dbReference type="Gene3D" id="1.20.1560.10">
    <property type="entry name" value="ABC transporter type 1, transmembrane domain"/>
    <property type="match status" value="1"/>
</dbReference>
<dbReference type="PANTHER" id="PTHR24221">
    <property type="entry name" value="ATP-BINDING CASSETTE SUB-FAMILY B"/>
    <property type="match status" value="1"/>
</dbReference>
<dbReference type="Proteomes" id="UP001273799">
    <property type="component" value="Unassembled WGS sequence"/>
</dbReference>
<feature type="transmembrane region" description="Helical" evidence="8">
    <location>
        <begin position="79"/>
        <end position="102"/>
    </location>
</feature>
<name>A0A1G7EGV4_9ACTO</name>
<dbReference type="InterPro" id="IPR036640">
    <property type="entry name" value="ABC1_TM_sf"/>
</dbReference>
<evidence type="ECO:0000313" key="12">
    <source>
        <dbReference type="Proteomes" id="UP000182744"/>
    </source>
</evidence>
<keyword evidence="12" id="KW-1185">Reference proteome</keyword>
<evidence type="ECO:0000259" key="9">
    <source>
        <dbReference type="PROSITE" id="PS50893"/>
    </source>
</evidence>
<dbReference type="SUPFAM" id="SSF52540">
    <property type="entry name" value="P-loop containing nucleoside triphosphate hydrolases"/>
    <property type="match status" value="1"/>
</dbReference>
<accession>A0A1G7EGV4</accession>
<evidence type="ECO:0000256" key="1">
    <source>
        <dbReference type="ARBA" id="ARBA00004651"/>
    </source>
</evidence>
<dbReference type="PROSITE" id="PS50893">
    <property type="entry name" value="ABC_TRANSPORTER_2"/>
    <property type="match status" value="1"/>
</dbReference>
<keyword evidence="3" id="KW-0547">Nucleotide-binding</keyword>
<evidence type="ECO:0000256" key="4">
    <source>
        <dbReference type="ARBA" id="ARBA00022840"/>
    </source>
</evidence>
<evidence type="ECO:0000256" key="5">
    <source>
        <dbReference type="ARBA" id="ARBA00022989"/>
    </source>
</evidence>
<dbReference type="EMBL" id="JAWNFU010000003">
    <property type="protein sequence ID" value="MDY5153690.1"/>
    <property type="molecule type" value="Genomic_DNA"/>
</dbReference>
<dbReference type="InterPro" id="IPR003593">
    <property type="entry name" value="AAA+_ATPase"/>
</dbReference>
<organism evidence="11 12">
    <name type="scientific">Actinobaculum suis</name>
    <dbReference type="NCBI Taxonomy" id="1657"/>
    <lineage>
        <taxon>Bacteria</taxon>
        <taxon>Bacillati</taxon>
        <taxon>Actinomycetota</taxon>
        <taxon>Actinomycetes</taxon>
        <taxon>Actinomycetales</taxon>
        <taxon>Actinomycetaceae</taxon>
        <taxon>Actinobaculum</taxon>
    </lineage>
</organism>
<comment type="subcellular location">
    <subcellularLocation>
        <location evidence="1">Cell membrane</location>
        <topology evidence="1">Multi-pass membrane protein</topology>
    </subcellularLocation>
</comment>
<dbReference type="GO" id="GO:0005886">
    <property type="term" value="C:plasma membrane"/>
    <property type="evidence" value="ECO:0007669"/>
    <property type="project" value="UniProtKB-SubCell"/>
</dbReference>
<dbReference type="Pfam" id="PF00005">
    <property type="entry name" value="ABC_tran"/>
    <property type="match status" value="1"/>
</dbReference>
<feature type="domain" description="ABC transporter" evidence="9">
    <location>
        <begin position="409"/>
        <end position="668"/>
    </location>
</feature>
<feature type="region of interest" description="Disordered" evidence="7">
    <location>
        <begin position="1"/>
        <end position="26"/>
    </location>
</feature>
<feature type="transmembrane region" description="Helical" evidence="8">
    <location>
        <begin position="171"/>
        <end position="198"/>
    </location>
</feature>
<dbReference type="SMART" id="SM00382">
    <property type="entry name" value="AAA"/>
    <property type="match status" value="1"/>
</dbReference>
<evidence type="ECO:0000256" key="6">
    <source>
        <dbReference type="ARBA" id="ARBA00023136"/>
    </source>
</evidence>
<evidence type="ECO:0000313" key="11">
    <source>
        <dbReference type="EMBL" id="SDE62685.1"/>
    </source>
</evidence>
<evidence type="ECO:0000256" key="7">
    <source>
        <dbReference type="SAM" id="MobiDB-lite"/>
    </source>
</evidence>
<evidence type="ECO:0000256" key="2">
    <source>
        <dbReference type="ARBA" id="ARBA00022692"/>
    </source>
</evidence>
<reference evidence="12" key="2">
    <citation type="submission" date="2016-10" db="EMBL/GenBank/DDBJ databases">
        <authorList>
            <person name="Varghese N."/>
        </authorList>
    </citation>
    <scope>NUCLEOTIDE SEQUENCE [LARGE SCALE GENOMIC DNA]</scope>
    <source>
        <strain evidence="12">DSM 20639</strain>
    </source>
</reference>
<feature type="transmembrane region" description="Helical" evidence="8">
    <location>
        <begin position="46"/>
        <end position="67"/>
    </location>
</feature>
<dbReference type="GO" id="GO:0034040">
    <property type="term" value="F:ATPase-coupled lipid transmembrane transporter activity"/>
    <property type="evidence" value="ECO:0007669"/>
    <property type="project" value="TreeGrafter"/>
</dbReference>
<dbReference type="RefSeq" id="WP_074663665.1">
    <property type="nucleotide sequence ID" value="NZ_FNAU01000017.1"/>
</dbReference>